<dbReference type="EnsemblPlants" id="OMERI06G13730.1">
    <property type="protein sequence ID" value="OMERI06G13730.1"/>
    <property type="gene ID" value="OMERI06G13730"/>
</dbReference>
<dbReference type="Gramene" id="OMERI06G13730.1">
    <property type="protein sequence ID" value="OMERI06G13730.1"/>
    <property type="gene ID" value="OMERI06G13730"/>
</dbReference>
<protein>
    <submittedName>
        <fullName evidence="3">Uncharacterized protein</fullName>
    </submittedName>
</protein>
<evidence type="ECO:0000313" key="4">
    <source>
        <dbReference type="Proteomes" id="UP000008021"/>
    </source>
</evidence>
<keyword evidence="4" id="KW-1185">Reference proteome</keyword>
<keyword evidence="2" id="KW-0732">Signal</keyword>
<evidence type="ECO:0000313" key="3">
    <source>
        <dbReference type="EnsemblPlants" id="OMERI06G13730.1"/>
    </source>
</evidence>
<evidence type="ECO:0000256" key="1">
    <source>
        <dbReference type="SAM" id="MobiDB-lite"/>
    </source>
</evidence>
<feature type="compositionally biased region" description="Basic and acidic residues" evidence="1">
    <location>
        <begin position="144"/>
        <end position="158"/>
    </location>
</feature>
<sequence>MEPSRPRIPLLHLLLLHFSLLALPCSARWRDDAAASSGASRGGRRQPVAACASTGRRLLPVARCSTPPSRTSASPRRGRPAPRWCSRRSLPTRCAPASSASAPTASPSERAATGTTTRASRTARSGHPATMRGQHVSPSSMSPRSERWGGRGEGRGAH</sequence>
<feature type="signal peptide" evidence="2">
    <location>
        <begin position="1"/>
        <end position="27"/>
    </location>
</feature>
<feature type="compositionally biased region" description="Low complexity" evidence="1">
    <location>
        <begin position="95"/>
        <end position="126"/>
    </location>
</feature>
<dbReference type="AlphaFoldDB" id="A0A0E0E0Y3"/>
<feature type="chain" id="PRO_5002357664" evidence="2">
    <location>
        <begin position="28"/>
        <end position="158"/>
    </location>
</feature>
<organism evidence="3">
    <name type="scientific">Oryza meridionalis</name>
    <dbReference type="NCBI Taxonomy" id="40149"/>
    <lineage>
        <taxon>Eukaryota</taxon>
        <taxon>Viridiplantae</taxon>
        <taxon>Streptophyta</taxon>
        <taxon>Embryophyta</taxon>
        <taxon>Tracheophyta</taxon>
        <taxon>Spermatophyta</taxon>
        <taxon>Magnoliopsida</taxon>
        <taxon>Liliopsida</taxon>
        <taxon>Poales</taxon>
        <taxon>Poaceae</taxon>
        <taxon>BOP clade</taxon>
        <taxon>Oryzoideae</taxon>
        <taxon>Oryzeae</taxon>
        <taxon>Oryzinae</taxon>
        <taxon>Oryza</taxon>
    </lineage>
</organism>
<proteinExistence type="predicted"/>
<feature type="compositionally biased region" description="Low complexity" evidence="1">
    <location>
        <begin position="65"/>
        <end position="75"/>
    </location>
</feature>
<reference evidence="3" key="1">
    <citation type="submission" date="2015-04" db="UniProtKB">
        <authorList>
            <consortium name="EnsemblPlants"/>
        </authorList>
    </citation>
    <scope>IDENTIFICATION</scope>
</reference>
<dbReference type="Proteomes" id="UP000008021">
    <property type="component" value="Chromosome 6"/>
</dbReference>
<dbReference type="HOGENOM" id="CLU_1672093_0_0_1"/>
<name>A0A0E0E0Y3_9ORYZ</name>
<feature type="region of interest" description="Disordered" evidence="1">
    <location>
        <begin position="35"/>
        <end position="54"/>
    </location>
</feature>
<evidence type="ECO:0000256" key="2">
    <source>
        <dbReference type="SAM" id="SignalP"/>
    </source>
</evidence>
<reference evidence="3" key="2">
    <citation type="submission" date="2018-05" db="EMBL/GenBank/DDBJ databases">
        <title>OmerRS3 (Oryza meridionalis Reference Sequence Version 3).</title>
        <authorList>
            <person name="Zhang J."/>
            <person name="Kudrna D."/>
            <person name="Lee S."/>
            <person name="Talag J."/>
            <person name="Welchert J."/>
            <person name="Wing R.A."/>
        </authorList>
    </citation>
    <scope>NUCLEOTIDE SEQUENCE [LARGE SCALE GENOMIC DNA]</scope>
    <source>
        <strain evidence="3">cv. OR44</strain>
    </source>
</reference>
<accession>A0A0E0E0Y3</accession>
<feature type="region of interest" description="Disordered" evidence="1">
    <location>
        <begin position="60"/>
        <end position="158"/>
    </location>
</feature>